<proteinExistence type="predicted"/>
<dbReference type="EMBL" id="JAWZYT010006839">
    <property type="protein sequence ID" value="KAK4287457.1"/>
    <property type="molecule type" value="Genomic_DNA"/>
</dbReference>
<accession>A0AAE1NDL5</accession>
<gene>
    <name evidence="1" type="ORF">Pmani_039473</name>
</gene>
<reference evidence="1" key="1">
    <citation type="submission" date="2023-11" db="EMBL/GenBank/DDBJ databases">
        <title>Genome assemblies of two species of porcelain crab, Petrolisthes cinctipes and Petrolisthes manimaculis (Anomura: Porcellanidae).</title>
        <authorList>
            <person name="Angst P."/>
        </authorList>
    </citation>
    <scope>NUCLEOTIDE SEQUENCE</scope>
    <source>
        <strain evidence="1">PB745_02</strain>
        <tissue evidence="1">Gill</tissue>
    </source>
</reference>
<keyword evidence="2" id="KW-1185">Reference proteome</keyword>
<protein>
    <submittedName>
        <fullName evidence="1">Uncharacterized protein</fullName>
    </submittedName>
</protein>
<organism evidence="1 2">
    <name type="scientific">Petrolisthes manimaculis</name>
    <dbReference type="NCBI Taxonomy" id="1843537"/>
    <lineage>
        <taxon>Eukaryota</taxon>
        <taxon>Metazoa</taxon>
        <taxon>Ecdysozoa</taxon>
        <taxon>Arthropoda</taxon>
        <taxon>Crustacea</taxon>
        <taxon>Multicrustacea</taxon>
        <taxon>Malacostraca</taxon>
        <taxon>Eumalacostraca</taxon>
        <taxon>Eucarida</taxon>
        <taxon>Decapoda</taxon>
        <taxon>Pleocyemata</taxon>
        <taxon>Anomura</taxon>
        <taxon>Galatheoidea</taxon>
        <taxon>Porcellanidae</taxon>
        <taxon>Petrolisthes</taxon>
    </lineage>
</organism>
<sequence length="185" mass="21653">MLPTNAIMTVITGVGFATLIAPATTLRHPPPPLPLPPLYSLPTTITSVYNTIRLPQINHHYHTTRLYHTTNHTRPTLYTNHHYHITRQPHDLHCTPTTSTTLITRHLTIYQHHTKHLPHISHQYHTLTTRHLTYTSTISHQPTTTSTNYNTSSYQHHQYHHQYTRQQIRQRLHDHQTESFFHSSV</sequence>
<name>A0AAE1NDL5_9EUCA</name>
<comment type="caution">
    <text evidence="1">The sequence shown here is derived from an EMBL/GenBank/DDBJ whole genome shotgun (WGS) entry which is preliminary data.</text>
</comment>
<dbReference type="Proteomes" id="UP001292094">
    <property type="component" value="Unassembled WGS sequence"/>
</dbReference>
<evidence type="ECO:0000313" key="1">
    <source>
        <dbReference type="EMBL" id="KAK4287457.1"/>
    </source>
</evidence>
<dbReference type="AlphaFoldDB" id="A0AAE1NDL5"/>
<evidence type="ECO:0000313" key="2">
    <source>
        <dbReference type="Proteomes" id="UP001292094"/>
    </source>
</evidence>